<evidence type="ECO:0008006" key="3">
    <source>
        <dbReference type="Google" id="ProtNLM"/>
    </source>
</evidence>
<evidence type="ECO:0000313" key="1">
    <source>
        <dbReference type="EMBL" id="AOW21792.1"/>
    </source>
</evidence>
<sequence length="573" mass="66873">MYFNLYFYNQLRKKITPYIYILLFLFSYQYFYSQNLTLTITSEESNNIEILNGINFQESHKNEKSLYNELDSITKKLHLIGFINSHIDSIIKKDSIFNAKFNLGKNFETIKISFDKNSIDQNYLKKIIPNLTEDSFTIKIYDVPKTLNAILNEFEKSGNSFTEIFLDNILKNKNEITAQLKIKNTASRNIDKIIVNGYNNFSKPYLKYYLNLKTGTVFNKSKLIIASEAIQSLTFINEIKPPEVLFTNDSTTIYLYINKVKSNKFDGLIGFSSDSESKLKFNGYLDLLLNNAFNKGEILSLNWKSNGQDRKHFNLEIETPYIFNTRITPKGTFNIFKQDSTFLNIKAEIDLSYILSPKSRITAKYLTEKSNDLNNENTNDNINEYRNHFFGLSFTYKKSDKLKPYQNKFYFSFNSLFGNRNLTNENTQEKQQKYELITSYLWSLNQKNDIFIQSTSQLLNSNNYYTNELFRIGGANSIRGFNEESIFSSSNSILNIEYRYNLAQLSYLYSITDFAILQNNIIKENNKLFGFGIGYVYNTKAGLIDISYAIGKTSDIPFNFDNSRFHIKLIQFF</sequence>
<dbReference type="AlphaFoldDB" id="A0A1D8PB32"/>
<keyword evidence="2" id="KW-1185">Reference proteome</keyword>
<dbReference type="Proteomes" id="UP000176050">
    <property type="component" value="Chromosome"/>
</dbReference>
<dbReference type="Gene3D" id="3.10.20.310">
    <property type="entry name" value="membrane protein fhac"/>
    <property type="match status" value="1"/>
</dbReference>
<proteinExistence type="predicted"/>
<dbReference type="KEGG" id="lul:LPB138_14375"/>
<organism evidence="1 2">
    <name type="scientific">Urechidicola croceus</name>
    <dbReference type="NCBI Taxonomy" id="1850246"/>
    <lineage>
        <taxon>Bacteria</taxon>
        <taxon>Pseudomonadati</taxon>
        <taxon>Bacteroidota</taxon>
        <taxon>Flavobacteriia</taxon>
        <taxon>Flavobacteriales</taxon>
        <taxon>Flavobacteriaceae</taxon>
        <taxon>Urechidicola</taxon>
    </lineage>
</organism>
<gene>
    <name evidence="1" type="ORF">LPB138_14375</name>
</gene>
<dbReference type="EMBL" id="CP017478">
    <property type="protein sequence ID" value="AOW21792.1"/>
    <property type="molecule type" value="Genomic_DNA"/>
</dbReference>
<protein>
    <recommendedName>
        <fullName evidence="3">Haemolysin activator HlyB C-terminal domain-containing protein</fullName>
    </recommendedName>
</protein>
<dbReference type="Gene3D" id="2.40.160.50">
    <property type="entry name" value="membrane protein fhac: a member of the omp85/tpsb transporter family"/>
    <property type="match status" value="1"/>
</dbReference>
<dbReference type="STRING" id="1850246.LPB138_14375"/>
<evidence type="ECO:0000313" key="2">
    <source>
        <dbReference type="Proteomes" id="UP000176050"/>
    </source>
</evidence>
<name>A0A1D8PB32_9FLAO</name>
<accession>A0A1D8PB32</accession>
<reference evidence="1 2" key="1">
    <citation type="submission" date="2016-10" db="EMBL/GenBank/DDBJ databases">
        <title>Lutibacter sp. LPB0138, isolated from marine gastropod.</title>
        <authorList>
            <person name="Kim E."/>
            <person name="Yi H."/>
        </authorList>
    </citation>
    <scope>NUCLEOTIDE SEQUENCE [LARGE SCALE GENOMIC DNA]</scope>
    <source>
        <strain evidence="1 2">LPB0138</strain>
    </source>
</reference>